<evidence type="ECO:0000259" key="6">
    <source>
        <dbReference type="Pfam" id="PF07980"/>
    </source>
</evidence>
<dbReference type="AlphaFoldDB" id="A0A6I0HFA2"/>
<dbReference type="Pfam" id="PF14322">
    <property type="entry name" value="SusD-like_3"/>
    <property type="match status" value="1"/>
</dbReference>
<dbReference type="Proteomes" id="UP000441522">
    <property type="component" value="Unassembled WGS sequence"/>
</dbReference>
<dbReference type="SUPFAM" id="SSF48452">
    <property type="entry name" value="TPR-like"/>
    <property type="match status" value="1"/>
</dbReference>
<reference evidence="8 9" key="1">
    <citation type="journal article" date="2019" name="Nat. Med.">
        <title>A library of human gut bacterial isolates paired with longitudinal multiomics data enables mechanistic microbiome research.</title>
        <authorList>
            <person name="Poyet M."/>
            <person name="Groussin M."/>
            <person name="Gibbons S.M."/>
            <person name="Avila-Pacheco J."/>
            <person name="Jiang X."/>
            <person name="Kearney S.M."/>
            <person name="Perrotta A.R."/>
            <person name="Berdy B."/>
            <person name="Zhao S."/>
            <person name="Lieberman T.D."/>
            <person name="Swanson P.K."/>
            <person name="Smith M."/>
            <person name="Roesemann S."/>
            <person name="Alexander J.E."/>
            <person name="Rich S.A."/>
            <person name="Livny J."/>
            <person name="Vlamakis H."/>
            <person name="Clish C."/>
            <person name="Bullock K."/>
            <person name="Deik A."/>
            <person name="Scott J."/>
            <person name="Pierce K.A."/>
            <person name="Xavier R.J."/>
            <person name="Alm E.J."/>
        </authorList>
    </citation>
    <scope>NUCLEOTIDE SEQUENCE [LARGE SCALE GENOMIC DNA]</scope>
    <source>
        <strain evidence="8 9">BIOML-A5</strain>
    </source>
</reference>
<evidence type="ECO:0000256" key="1">
    <source>
        <dbReference type="ARBA" id="ARBA00004442"/>
    </source>
</evidence>
<proteinExistence type="inferred from homology"/>
<protein>
    <submittedName>
        <fullName evidence="8">RagB/SusD family nutrient uptake outer membrane protein</fullName>
    </submittedName>
</protein>
<dbReference type="InterPro" id="IPR012944">
    <property type="entry name" value="SusD_RagB_dom"/>
</dbReference>
<dbReference type="InterPro" id="IPR011990">
    <property type="entry name" value="TPR-like_helical_dom_sf"/>
</dbReference>
<keyword evidence="4" id="KW-0472">Membrane</keyword>
<dbReference type="GO" id="GO:0009279">
    <property type="term" value="C:cell outer membrane"/>
    <property type="evidence" value="ECO:0007669"/>
    <property type="project" value="UniProtKB-SubCell"/>
</dbReference>
<name>A0A6I0HFA2_PHOVU</name>
<dbReference type="Gene3D" id="1.25.40.390">
    <property type="match status" value="1"/>
</dbReference>
<feature type="domain" description="SusD-like N-terminal" evidence="7">
    <location>
        <begin position="114"/>
        <end position="253"/>
    </location>
</feature>
<comment type="similarity">
    <text evidence="2">Belongs to the SusD family.</text>
</comment>
<evidence type="ECO:0000313" key="8">
    <source>
        <dbReference type="EMBL" id="KAB3860915.1"/>
    </source>
</evidence>
<evidence type="ECO:0000256" key="5">
    <source>
        <dbReference type="ARBA" id="ARBA00023237"/>
    </source>
</evidence>
<gene>
    <name evidence="8" type="ORF">GAS29_00650</name>
</gene>
<keyword evidence="5" id="KW-0998">Cell outer membrane</keyword>
<sequence>MKIKNIHNIIKAIFLSSAFMLNSCIEEVFPENGSASIDQIGKSDQALDAMLNSVVAFIHKYNSYGSHANHDFGYSGYNLLRDAACEDFLCPNPREDRFSAFGKCTSLGANSTVANTTAYYCYKFINAANNTLSALKTTEEIEKKKHYEGICLTYRAMMYMDLARMYEYKKTGVTKLDNDAEKKGIKGLTMPIVTEDTSEADGRNNPRAPFYEMYKFILSDLAKAEQDLADYTRPTKNMPNMAVVHGLMARIWLEMGSRFEHYPEDLQILNNNTDLNISSAKACFAKAAEYARNVILESGASPLTEKQWFGGDNYNDGFNDISSPSWIWGGILTSEQAGVAGQWICFTGNICPEQFFGVCNSYAAFKAISKKLFEKIPDEDWRKTTWIAPEDAGKAPGKKYRTILTDEEFKKIPEYTGIKFRCKNGEQRDFNVGAAADYPLMRIEEMYLIEAEALAMSQGLSTGKQALENFITTYRYKPNTTPYVSSSTTLREFQEEVIRQKRIEFWGEGIVFWDYKRLELRVERGYKGTNAPKGYRFNSIEGYCAPWMNIYISTYEELYNEAIIINPDPTLAIPEWEATE</sequence>
<accession>A0A6I0HFA2</accession>
<feature type="domain" description="RagB/SusD" evidence="6">
    <location>
        <begin position="424"/>
        <end position="541"/>
    </location>
</feature>
<comment type="caution">
    <text evidence="8">The sequence shown here is derived from an EMBL/GenBank/DDBJ whole genome shotgun (WGS) entry which is preliminary data.</text>
</comment>
<evidence type="ECO:0000256" key="3">
    <source>
        <dbReference type="ARBA" id="ARBA00022729"/>
    </source>
</evidence>
<evidence type="ECO:0000256" key="4">
    <source>
        <dbReference type="ARBA" id="ARBA00023136"/>
    </source>
</evidence>
<keyword evidence="3" id="KW-0732">Signal</keyword>
<comment type="subcellular location">
    <subcellularLocation>
        <location evidence="1">Cell outer membrane</location>
    </subcellularLocation>
</comment>
<organism evidence="8 9">
    <name type="scientific">Phocaeicola vulgatus</name>
    <name type="common">Bacteroides vulgatus</name>
    <dbReference type="NCBI Taxonomy" id="821"/>
    <lineage>
        <taxon>Bacteria</taxon>
        <taxon>Pseudomonadati</taxon>
        <taxon>Bacteroidota</taxon>
        <taxon>Bacteroidia</taxon>
        <taxon>Bacteroidales</taxon>
        <taxon>Bacteroidaceae</taxon>
        <taxon>Phocaeicola</taxon>
    </lineage>
</organism>
<dbReference type="Pfam" id="PF07980">
    <property type="entry name" value="SusD_RagB"/>
    <property type="match status" value="1"/>
</dbReference>
<evidence type="ECO:0000256" key="2">
    <source>
        <dbReference type="ARBA" id="ARBA00006275"/>
    </source>
</evidence>
<dbReference type="EMBL" id="WCWW01000001">
    <property type="protein sequence ID" value="KAB3860915.1"/>
    <property type="molecule type" value="Genomic_DNA"/>
</dbReference>
<dbReference type="InterPro" id="IPR033985">
    <property type="entry name" value="SusD-like_N"/>
</dbReference>
<evidence type="ECO:0000259" key="7">
    <source>
        <dbReference type="Pfam" id="PF14322"/>
    </source>
</evidence>
<evidence type="ECO:0000313" key="9">
    <source>
        <dbReference type="Proteomes" id="UP000441522"/>
    </source>
</evidence>